<keyword evidence="2" id="KW-0472">Membrane</keyword>
<gene>
    <name evidence="4" type="ORF">OG814_24860</name>
</gene>
<keyword evidence="3" id="KW-0732">Signal</keyword>
<dbReference type="Proteomes" id="UP001622594">
    <property type="component" value="Chromosome"/>
</dbReference>
<evidence type="ECO:0000313" key="5">
    <source>
        <dbReference type="Proteomes" id="UP001622594"/>
    </source>
</evidence>
<name>A0ABZ1LCU2_9ACTN</name>
<feature type="region of interest" description="Disordered" evidence="1">
    <location>
        <begin position="244"/>
        <end position="290"/>
    </location>
</feature>
<evidence type="ECO:0000256" key="1">
    <source>
        <dbReference type="SAM" id="MobiDB-lite"/>
    </source>
</evidence>
<dbReference type="RefSeq" id="WP_406335604.1">
    <property type="nucleotide sequence ID" value="NZ_CP108188.1"/>
</dbReference>
<dbReference type="PROSITE" id="PS51318">
    <property type="entry name" value="TAT"/>
    <property type="match status" value="1"/>
</dbReference>
<sequence>MATAPLRPRSTRAALTTAAALAAAATAHLAGAAPALSVPALSSPASPAGPWAPAPPAPHAPAPDPPAPACGTPTGSAFPLDTRIHGGPVDYPAGGSFQEWKLDLTNTTDAPCSGIHPVLVLADRARVLKPEQIRFEFYDELAARWRPVTFEATGEAENVGVFTGPDGPDGSTDPGASARSDGSDPLGGFGGFAVPAGRTLTVPVRLAFRAEAAPGDVVVNAAVVQRRGIDGDWVGESGDYRLTIGPARTAGPADPVPDTSGAADPSGSPAPASRPPGSPRDQEAPVTGDLGSELARTGRQSKEYALLLAPVAVALVLLGAVLVRAHRRPRHR</sequence>
<feature type="signal peptide" evidence="3">
    <location>
        <begin position="1"/>
        <end position="32"/>
    </location>
</feature>
<feature type="compositionally biased region" description="Pro residues" evidence="1">
    <location>
        <begin position="50"/>
        <end position="68"/>
    </location>
</feature>
<reference evidence="4 5" key="1">
    <citation type="submission" date="2022-10" db="EMBL/GenBank/DDBJ databases">
        <title>The complete genomes of actinobacterial strains from the NBC collection.</title>
        <authorList>
            <person name="Joergensen T.S."/>
            <person name="Alvarez Arevalo M."/>
            <person name="Sterndorff E.B."/>
            <person name="Faurdal D."/>
            <person name="Vuksanovic O."/>
            <person name="Mourched A.-S."/>
            <person name="Charusanti P."/>
            <person name="Shaw S."/>
            <person name="Blin K."/>
            <person name="Weber T."/>
        </authorList>
    </citation>
    <scope>NUCLEOTIDE SEQUENCE [LARGE SCALE GENOMIC DNA]</scope>
    <source>
        <strain evidence="4 5">NBC_00123</strain>
    </source>
</reference>
<feature type="region of interest" description="Disordered" evidence="1">
    <location>
        <begin position="156"/>
        <end position="184"/>
    </location>
</feature>
<proteinExistence type="predicted"/>
<feature type="compositionally biased region" description="Low complexity" evidence="1">
    <location>
        <begin position="39"/>
        <end position="49"/>
    </location>
</feature>
<feature type="chain" id="PRO_5045938341" description="Peptidase" evidence="3">
    <location>
        <begin position="33"/>
        <end position="332"/>
    </location>
</feature>
<feature type="compositionally biased region" description="Low complexity" evidence="1">
    <location>
        <begin position="260"/>
        <end position="271"/>
    </location>
</feature>
<keyword evidence="2" id="KW-0812">Transmembrane</keyword>
<evidence type="ECO:0000256" key="2">
    <source>
        <dbReference type="SAM" id="Phobius"/>
    </source>
</evidence>
<keyword evidence="2" id="KW-1133">Transmembrane helix</keyword>
<feature type="compositionally biased region" description="Low complexity" evidence="1">
    <location>
        <begin position="163"/>
        <end position="175"/>
    </location>
</feature>
<keyword evidence="5" id="KW-1185">Reference proteome</keyword>
<organism evidence="4 5">
    <name type="scientific">Streptomyces zaomyceticus</name>
    <dbReference type="NCBI Taxonomy" id="68286"/>
    <lineage>
        <taxon>Bacteria</taxon>
        <taxon>Bacillati</taxon>
        <taxon>Actinomycetota</taxon>
        <taxon>Actinomycetes</taxon>
        <taxon>Kitasatosporales</taxon>
        <taxon>Streptomycetaceae</taxon>
        <taxon>Streptomyces</taxon>
    </lineage>
</organism>
<evidence type="ECO:0008006" key="6">
    <source>
        <dbReference type="Google" id="ProtNLM"/>
    </source>
</evidence>
<evidence type="ECO:0000256" key="3">
    <source>
        <dbReference type="SAM" id="SignalP"/>
    </source>
</evidence>
<dbReference type="InterPro" id="IPR006311">
    <property type="entry name" value="TAT_signal"/>
</dbReference>
<evidence type="ECO:0000313" key="4">
    <source>
        <dbReference type="EMBL" id="WTR72277.1"/>
    </source>
</evidence>
<dbReference type="EMBL" id="CP108188">
    <property type="protein sequence ID" value="WTR72277.1"/>
    <property type="molecule type" value="Genomic_DNA"/>
</dbReference>
<feature type="transmembrane region" description="Helical" evidence="2">
    <location>
        <begin position="304"/>
        <end position="323"/>
    </location>
</feature>
<feature type="region of interest" description="Disordered" evidence="1">
    <location>
        <begin position="39"/>
        <end position="85"/>
    </location>
</feature>
<accession>A0ABZ1LCU2</accession>
<protein>
    <recommendedName>
        <fullName evidence="6">Peptidase</fullName>
    </recommendedName>
</protein>